<dbReference type="PANTHER" id="PTHR43214:SF41">
    <property type="entry name" value="NITRATE_NITRITE RESPONSE REGULATOR PROTEIN NARP"/>
    <property type="match status" value="1"/>
</dbReference>
<comment type="caution">
    <text evidence="8">The sequence shown here is derived from an EMBL/GenBank/DDBJ whole genome shotgun (WGS) entry which is preliminary data.</text>
</comment>
<keyword evidence="2" id="KW-0805">Transcription regulation</keyword>
<dbReference type="AlphaFoldDB" id="A0A2W4QT72"/>
<dbReference type="PROSITE" id="PS50043">
    <property type="entry name" value="HTH_LUXR_2"/>
    <property type="match status" value="1"/>
</dbReference>
<dbReference type="Gene3D" id="3.40.50.2300">
    <property type="match status" value="1"/>
</dbReference>
<dbReference type="CDD" id="cd06170">
    <property type="entry name" value="LuxR_C_like"/>
    <property type="match status" value="1"/>
</dbReference>
<dbReference type="PANTHER" id="PTHR43214">
    <property type="entry name" value="TWO-COMPONENT RESPONSE REGULATOR"/>
    <property type="match status" value="1"/>
</dbReference>
<dbReference type="PROSITE" id="PS50110">
    <property type="entry name" value="RESPONSE_REGULATORY"/>
    <property type="match status" value="1"/>
</dbReference>
<dbReference type="SUPFAM" id="SSF52172">
    <property type="entry name" value="CheY-like"/>
    <property type="match status" value="1"/>
</dbReference>
<evidence type="ECO:0000259" key="7">
    <source>
        <dbReference type="PROSITE" id="PS50110"/>
    </source>
</evidence>
<gene>
    <name evidence="8" type="ORF">DM484_22815</name>
</gene>
<feature type="domain" description="HTH luxR-type" evidence="6">
    <location>
        <begin position="142"/>
        <end position="207"/>
    </location>
</feature>
<evidence type="ECO:0000259" key="6">
    <source>
        <dbReference type="PROSITE" id="PS50043"/>
    </source>
</evidence>
<dbReference type="InterPro" id="IPR001789">
    <property type="entry name" value="Sig_transdc_resp-reg_receiver"/>
</dbReference>
<dbReference type="SMART" id="SM00448">
    <property type="entry name" value="REC"/>
    <property type="match status" value="1"/>
</dbReference>
<evidence type="ECO:0000256" key="2">
    <source>
        <dbReference type="ARBA" id="ARBA00023015"/>
    </source>
</evidence>
<keyword evidence="3 8" id="KW-0238">DNA-binding</keyword>
<protein>
    <submittedName>
        <fullName evidence="8">DNA-binding response regulator</fullName>
    </submittedName>
</protein>
<dbReference type="Pfam" id="PF00196">
    <property type="entry name" value="GerE"/>
    <property type="match status" value="1"/>
</dbReference>
<dbReference type="InterPro" id="IPR058245">
    <property type="entry name" value="NreC/VraR/RcsB-like_REC"/>
</dbReference>
<dbReference type="InterPro" id="IPR000792">
    <property type="entry name" value="Tscrpt_reg_LuxR_C"/>
</dbReference>
<dbReference type="GO" id="GO:0000160">
    <property type="term" value="P:phosphorelay signal transduction system"/>
    <property type="evidence" value="ECO:0007669"/>
    <property type="project" value="InterPro"/>
</dbReference>
<dbReference type="InterPro" id="IPR039420">
    <property type="entry name" value="WalR-like"/>
</dbReference>
<keyword evidence="4" id="KW-0804">Transcription</keyword>
<comment type="caution">
    <text evidence="5">Lacks conserved residue(s) required for the propagation of feature annotation.</text>
</comment>
<sequence>MFIEQEKTAPPITVICADNHEIFRQGLLALLKTIEAIETLCQAANGIDAWHHIKQFRPDVAILEIHLPGLSGLDIARNSVQAGLPTQFVLLTAIEAQKAGVAGFVVKSNSFEELMLAVRTVHHGGTFMTASIRAKLQEWHRQGKPNIALSPREREVIRLISLGNGSKEIARILDICPRTVDTYRERSMEKLDLHSVADVVRYAVSAGMVA</sequence>
<dbReference type="CDD" id="cd17535">
    <property type="entry name" value="REC_NarL-like"/>
    <property type="match status" value="1"/>
</dbReference>
<dbReference type="PROSITE" id="PS00622">
    <property type="entry name" value="HTH_LUXR_1"/>
    <property type="match status" value="1"/>
</dbReference>
<organism evidence="8 9">
    <name type="scientific">Candidatus Methylumidiphilus alinenensis</name>
    <dbReference type="NCBI Taxonomy" id="2202197"/>
    <lineage>
        <taxon>Bacteria</taxon>
        <taxon>Pseudomonadati</taxon>
        <taxon>Pseudomonadota</taxon>
        <taxon>Gammaproteobacteria</taxon>
        <taxon>Methylococcales</taxon>
        <taxon>Candidatus Methylumidiphilus</taxon>
    </lineage>
</organism>
<proteinExistence type="predicted"/>
<evidence type="ECO:0000256" key="5">
    <source>
        <dbReference type="PROSITE-ProRule" id="PRU00169"/>
    </source>
</evidence>
<dbReference type="InterPro" id="IPR011006">
    <property type="entry name" value="CheY-like_superfamily"/>
</dbReference>
<dbReference type="GO" id="GO:0006355">
    <property type="term" value="P:regulation of DNA-templated transcription"/>
    <property type="evidence" value="ECO:0007669"/>
    <property type="project" value="InterPro"/>
</dbReference>
<dbReference type="Pfam" id="PF00072">
    <property type="entry name" value="Response_reg"/>
    <property type="match status" value="1"/>
</dbReference>
<dbReference type="Proteomes" id="UP000249396">
    <property type="component" value="Unassembled WGS sequence"/>
</dbReference>
<evidence type="ECO:0000256" key="4">
    <source>
        <dbReference type="ARBA" id="ARBA00023163"/>
    </source>
</evidence>
<dbReference type="InterPro" id="IPR016032">
    <property type="entry name" value="Sig_transdc_resp-reg_C-effctor"/>
</dbReference>
<dbReference type="PRINTS" id="PR00038">
    <property type="entry name" value="HTHLUXR"/>
</dbReference>
<evidence type="ECO:0000256" key="3">
    <source>
        <dbReference type="ARBA" id="ARBA00023125"/>
    </source>
</evidence>
<reference evidence="8 9" key="1">
    <citation type="journal article" date="2018" name="Aquat. Microb. Ecol.">
        <title>Gammaproteobacterial methanotrophs dominate.</title>
        <authorList>
            <person name="Rissanen A.J."/>
            <person name="Saarenheimo J."/>
            <person name="Tiirola M."/>
            <person name="Peura S."/>
            <person name="Aalto S.L."/>
            <person name="Karvinen A."/>
            <person name="Nykanen H."/>
        </authorList>
    </citation>
    <scope>NUCLEOTIDE SEQUENCE [LARGE SCALE GENOMIC DNA]</scope>
    <source>
        <strain evidence="8">AMbin10</strain>
    </source>
</reference>
<evidence type="ECO:0000313" key="8">
    <source>
        <dbReference type="EMBL" id="PZN73369.1"/>
    </source>
</evidence>
<dbReference type="EMBL" id="QJPH01000458">
    <property type="protein sequence ID" value="PZN73369.1"/>
    <property type="molecule type" value="Genomic_DNA"/>
</dbReference>
<dbReference type="GO" id="GO:0003677">
    <property type="term" value="F:DNA binding"/>
    <property type="evidence" value="ECO:0007669"/>
    <property type="project" value="UniProtKB-KW"/>
</dbReference>
<evidence type="ECO:0000256" key="1">
    <source>
        <dbReference type="ARBA" id="ARBA00022553"/>
    </source>
</evidence>
<dbReference type="SMART" id="SM00421">
    <property type="entry name" value="HTH_LUXR"/>
    <property type="match status" value="1"/>
</dbReference>
<feature type="domain" description="Response regulatory" evidence="7">
    <location>
        <begin position="13"/>
        <end position="122"/>
    </location>
</feature>
<accession>A0A2W4QT72</accession>
<name>A0A2W4QT72_9GAMM</name>
<keyword evidence="1" id="KW-0597">Phosphoprotein</keyword>
<evidence type="ECO:0000313" key="9">
    <source>
        <dbReference type="Proteomes" id="UP000249396"/>
    </source>
</evidence>
<dbReference type="SUPFAM" id="SSF46894">
    <property type="entry name" value="C-terminal effector domain of the bipartite response regulators"/>
    <property type="match status" value="1"/>
</dbReference>